<dbReference type="OrthoDB" id="179400at2"/>
<dbReference type="SUPFAM" id="SSF53850">
    <property type="entry name" value="Periplasmic binding protein-like II"/>
    <property type="match status" value="1"/>
</dbReference>
<protein>
    <submittedName>
        <fullName evidence="2">Extracellular solute-binding protein family 1</fullName>
    </submittedName>
</protein>
<dbReference type="Proteomes" id="UP000002572">
    <property type="component" value="Chromosome"/>
</dbReference>
<dbReference type="InterPro" id="IPR026045">
    <property type="entry name" value="Ferric-bd"/>
</dbReference>
<name>E6W3D0_DESIS</name>
<keyword evidence="1" id="KW-0732">Signal</keyword>
<evidence type="ECO:0000313" key="2">
    <source>
        <dbReference type="EMBL" id="ADU66884.1"/>
    </source>
</evidence>
<evidence type="ECO:0000313" key="3">
    <source>
        <dbReference type="Proteomes" id="UP000002572"/>
    </source>
</evidence>
<dbReference type="GO" id="GO:0030976">
    <property type="term" value="F:thiamine pyrophosphate binding"/>
    <property type="evidence" value="ECO:0007669"/>
    <property type="project" value="TreeGrafter"/>
</dbReference>
<dbReference type="AlphaFoldDB" id="E6W3D0"/>
<proteinExistence type="predicted"/>
<dbReference type="CDD" id="cd13544">
    <property type="entry name" value="PBP2_Fbp_like_1"/>
    <property type="match status" value="1"/>
</dbReference>
<dbReference type="Pfam" id="PF13343">
    <property type="entry name" value="SBP_bac_6"/>
    <property type="match status" value="1"/>
</dbReference>
<reference evidence="2 3" key="1">
    <citation type="submission" date="2010-12" db="EMBL/GenBank/DDBJ databases">
        <title>Complete sequence of Desulfurispirillum indicum S5.</title>
        <authorList>
            <consortium name="US DOE Joint Genome Institute"/>
            <person name="Lucas S."/>
            <person name="Copeland A."/>
            <person name="Lapidus A."/>
            <person name="Cheng J.-F."/>
            <person name="Goodwin L."/>
            <person name="Pitluck S."/>
            <person name="Chertkov O."/>
            <person name="Held B."/>
            <person name="Detter J.C."/>
            <person name="Han C."/>
            <person name="Tapia R."/>
            <person name="Land M."/>
            <person name="Hauser L."/>
            <person name="Kyrpides N."/>
            <person name="Ivanova N."/>
            <person name="Mikhailova N."/>
            <person name="Haggblom M."/>
            <person name="Rauschenbach I."/>
            <person name="Bini E."/>
            <person name="Woyke T."/>
        </authorList>
    </citation>
    <scope>NUCLEOTIDE SEQUENCE [LARGE SCALE GENOMIC DNA]</scope>
    <source>
        <strain evidence="3">ATCC BAA-1389 / DSM 22839 / S5</strain>
    </source>
</reference>
<evidence type="ECO:0000256" key="1">
    <source>
        <dbReference type="ARBA" id="ARBA00022729"/>
    </source>
</evidence>
<dbReference type="Gene3D" id="3.40.190.10">
    <property type="entry name" value="Periplasmic binding protein-like II"/>
    <property type="match status" value="2"/>
</dbReference>
<dbReference type="PANTHER" id="PTHR30006">
    <property type="entry name" value="THIAMINE-BINDING PERIPLASMIC PROTEIN-RELATED"/>
    <property type="match status" value="1"/>
</dbReference>
<dbReference type="EMBL" id="CP002432">
    <property type="protein sequence ID" value="ADU66884.1"/>
    <property type="molecule type" value="Genomic_DNA"/>
</dbReference>
<dbReference type="HOGENOM" id="CLU_026974_0_1_0"/>
<accession>E6W3D0</accession>
<sequence length="329" mass="36049">MLRQLFGVLVLGVFLAVSAQASNRVVVYSALENEEIEAYMRAARAALPDLDIQVLRISTGALAARVKAESRSPQADLIWGTAATALDPLAKEGILEPYRPRDARRIPARFKSDQDFWYGMTMYIGGVAINTRELHDLKLPLPTSWKDLTDPRYRGLVVMPNPAESGTGFVHVNSWLSIFGEKEGWEYMEQLNSNVRQYTSSGSAPARLAGSGEAVVGLSLVLSIQSQANQGFPVQLIFPKEGVGYELEANALVKGGPNPAAAKRFLDWAISENAMKSYAVMKAGVTMEGIATSEKLPQLGDIPLISMDFNKVGETKDAVVREWTKRFAR</sequence>
<dbReference type="GO" id="GO:0030975">
    <property type="term" value="F:thiamine binding"/>
    <property type="evidence" value="ECO:0007669"/>
    <property type="project" value="TreeGrafter"/>
</dbReference>
<dbReference type="eggNOG" id="COG1840">
    <property type="taxonomic scope" value="Bacteria"/>
</dbReference>
<dbReference type="InParanoid" id="E6W3D0"/>
<dbReference type="PANTHER" id="PTHR30006:SF2">
    <property type="entry name" value="ABC TRANSPORTER SUBSTRATE-BINDING PROTEIN"/>
    <property type="match status" value="1"/>
</dbReference>
<dbReference type="KEGG" id="din:Selin_2164"/>
<dbReference type="RefSeq" id="WP_013506762.1">
    <property type="nucleotide sequence ID" value="NC_014836.1"/>
</dbReference>
<dbReference type="FunCoup" id="E6W3D0">
    <property type="interactions" value="137"/>
</dbReference>
<dbReference type="PIRSF" id="PIRSF002825">
    <property type="entry name" value="CfbpA"/>
    <property type="match status" value="1"/>
</dbReference>
<gene>
    <name evidence="2" type="ordered locus">Selin_2164</name>
</gene>
<dbReference type="GO" id="GO:0030288">
    <property type="term" value="C:outer membrane-bounded periplasmic space"/>
    <property type="evidence" value="ECO:0007669"/>
    <property type="project" value="TreeGrafter"/>
</dbReference>
<keyword evidence="3" id="KW-1185">Reference proteome</keyword>
<dbReference type="GO" id="GO:0015888">
    <property type="term" value="P:thiamine transport"/>
    <property type="evidence" value="ECO:0007669"/>
    <property type="project" value="TreeGrafter"/>
</dbReference>
<organism evidence="2 3">
    <name type="scientific">Desulfurispirillum indicum (strain ATCC BAA-1389 / DSM 22839 / S5)</name>
    <dbReference type="NCBI Taxonomy" id="653733"/>
    <lineage>
        <taxon>Bacteria</taxon>
        <taxon>Pseudomonadati</taxon>
        <taxon>Chrysiogenota</taxon>
        <taxon>Chrysiogenia</taxon>
        <taxon>Chrysiogenales</taxon>
        <taxon>Chrysiogenaceae</taxon>
        <taxon>Desulfurispirillum</taxon>
    </lineage>
</organism>
<dbReference type="STRING" id="653733.Selin_2164"/>